<gene>
    <name evidence="1" type="ORF">NCER_102670</name>
</gene>
<dbReference type="Proteomes" id="UP000009082">
    <property type="component" value="Unassembled WGS sequence"/>
</dbReference>
<accession>C4VCC8</accession>
<dbReference type="EMBL" id="ACOL01005027">
    <property type="protein sequence ID" value="EEQ81124.1"/>
    <property type="molecule type" value="Genomic_DNA"/>
</dbReference>
<dbReference type="KEGG" id="nce:NCER_102670"/>
<evidence type="ECO:0000313" key="2">
    <source>
        <dbReference type="Proteomes" id="UP000009082"/>
    </source>
</evidence>
<sequence length="134" mass="15779">MQLDCKEYFLLKKSSKSLYVCVIIRDEAVAYSYWNFEIQETALRIFSIVYSEDILTTKVRTTLHDFSKSFNVDNVFIFTTKDDLNHLCKEDVQEKLISGLKELPYKKSGPKYHFKGYITDEISLIARTRNKNNE</sequence>
<dbReference type="InParanoid" id="C4VCC8"/>
<organism evidence="1 2">
    <name type="scientific">Vairimorpha ceranae (strain BRL01)</name>
    <name type="common">Microsporidian parasite</name>
    <name type="synonym">Nosema ceranae</name>
    <dbReference type="NCBI Taxonomy" id="578460"/>
    <lineage>
        <taxon>Eukaryota</taxon>
        <taxon>Fungi</taxon>
        <taxon>Fungi incertae sedis</taxon>
        <taxon>Microsporidia</taxon>
        <taxon>Nosematidae</taxon>
        <taxon>Vairimorpha</taxon>
    </lineage>
</organism>
<evidence type="ECO:0000313" key="1">
    <source>
        <dbReference type="EMBL" id="EEQ81124.1"/>
    </source>
</evidence>
<dbReference type="AlphaFoldDB" id="C4VCC8"/>
<dbReference type="VEuPathDB" id="MicrosporidiaDB:NCER_102670"/>
<name>C4VCC8_VAIC1</name>
<protein>
    <submittedName>
        <fullName evidence="1">Uncharacterized protein</fullName>
    </submittedName>
</protein>
<comment type="caution">
    <text evidence="1">The sequence shown here is derived from an EMBL/GenBank/DDBJ whole genome shotgun (WGS) entry which is preliminary data.</text>
</comment>
<reference evidence="1 2" key="1">
    <citation type="journal article" date="2009" name="PLoS Pathog.">
        <title>Genomic analyses of the microsporidian Nosema ceranae, an emergent pathogen of honey bees.</title>
        <authorList>
            <person name="Cornman R.S."/>
            <person name="Chen Y.P."/>
            <person name="Schatz M.C."/>
            <person name="Street C."/>
            <person name="Zhao Y."/>
            <person name="Desany B."/>
            <person name="Egholm M."/>
            <person name="Hutchison S."/>
            <person name="Pettis J.S."/>
            <person name="Lipkin W.I."/>
            <person name="Evans J.D."/>
        </authorList>
    </citation>
    <scope>NUCLEOTIDE SEQUENCE [LARGE SCALE GENOMIC DNA]</scope>
    <source>
        <strain evidence="1 2">BRL01</strain>
    </source>
</reference>
<dbReference type="HOGENOM" id="CLU_1896825_0_0_1"/>
<proteinExistence type="predicted"/>